<evidence type="ECO:0000313" key="4">
    <source>
        <dbReference type="Proteomes" id="UP000094527"/>
    </source>
</evidence>
<gene>
    <name evidence="3" type="ORF">Ocin01_09506</name>
</gene>
<dbReference type="AlphaFoldDB" id="A0A1D2MW61"/>
<proteinExistence type="predicted"/>
<comment type="caution">
    <text evidence="3">The sequence shown here is derived from an EMBL/GenBank/DDBJ whole genome shotgun (WGS) entry which is preliminary data.</text>
</comment>
<protein>
    <submittedName>
        <fullName evidence="3">Uncharacterized protein</fullName>
    </submittedName>
</protein>
<keyword evidence="4" id="KW-1185">Reference proteome</keyword>
<sequence length="203" mass="21889">MIPERFIVVFCIGLLSTTLAYQERTLPTASLGALTNLAQSLQLLSTGNQNAGATNNIFQQFPFQLPQLPLQNLVAWLNNTTQSFNQGKPGQPNGIKGLPSILGANGDIQKPRASFPPNPIYTTLPFNDLNLTEFASILDNLHQVLKPAPNQTNQEGSENTASDSNSTPPKPKSFGNANNSGSNTIYGDLNFLTLPQLLNLVGR</sequence>
<dbReference type="Proteomes" id="UP000094527">
    <property type="component" value="Unassembled WGS sequence"/>
</dbReference>
<organism evidence="3 4">
    <name type="scientific">Orchesella cincta</name>
    <name type="common">Springtail</name>
    <name type="synonym">Podura cincta</name>
    <dbReference type="NCBI Taxonomy" id="48709"/>
    <lineage>
        <taxon>Eukaryota</taxon>
        <taxon>Metazoa</taxon>
        <taxon>Ecdysozoa</taxon>
        <taxon>Arthropoda</taxon>
        <taxon>Hexapoda</taxon>
        <taxon>Collembola</taxon>
        <taxon>Entomobryomorpha</taxon>
        <taxon>Entomobryoidea</taxon>
        <taxon>Orchesellidae</taxon>
        <taxon>Orchesellinae</taxon>
        <taxon>Orchesella</taxon>
    </lineage>
</organism>
<evidence type="ECO:0000313" key="3">
    <source>
        <dbReference type="EMBL" id="ODM97171.1"/>
    </source>
</evidence>
<name>A0A1D2MW61_ORCCI</name>
<feature type="region of interest" description="Disordered" evidence="1">
    <location>
        <begin position="147"/>
        <end position="179"/>
    </location>
</feature>
<reference evidence="3 4" key="1">
    <citation type="journal article" date="2016" name="Genome Biol. Evol.">
        <title>Gene Family Evolution Reflects Adaptation to Soil Environmental Stressors in the Genome of the Collembolan Orchesella cincta.</title>
        <authorList>
            <person name="Faddeeva-Vakhrusheva A."/>
            <person name="Derks M.F."/>
            <person name="Anvar S.Y."/>
            <person name="Agamennone V."/>
            <person name="Suring W."/>
            <person name="Smit S."/>
            <person name="van Straalen N.M."/>
            <person name="Roelofs D."/>
        </authorList>
    </citation>
    <scope>NUCLEOTIDE SEQUENCE [LARGE SCALE GENOMIC DNA]</scope>
    <source>
        <tissue evidence="3">Mixed pool</tissue>
    </source>
</reference>
<dbReference type="EMBL" id="LJIJ01000467">
    <property type="protein sequence ID" value="ODM97171.1"/>
    <property type="molecule type" value="Genomic_DNA"/>
</dbReference>
<feature type="chain" id="PRO_5008904631" evidence="2">
    <location>
        <begin position="21"/>
        <end position="203"/>
    </location>
</feature>
<feature type="signal peptide" evidence="2">
    <location>
        <begin position="1"/>
        <end position="20"/>
    </location>
</feature>
<feature type="compositionally biased region" description="Polar residues" evidence="1">
    <location>
        <begin position="149"/>
        <end position="167"/>
    </location>
</feature>
<accession>A0A1D2MW61</accession>
<keyword evidence="2" id="KW-0732">Signal</keyword>
<evidence type="ECO:0000256" key="1">
    <source>
        <dbReference type="SAM" id="MobiDB-lite"/>
    </source>
</evidence>
<evidence type="ECO:0000256" key="2">
    <source>
        <dbReference type="SAM" id="SignalP"/>
    </source>
</evidence>